<reference evidence="1 2" key="1">
    <citation type="submission" date="2015-09" db="EMBL/GenBank/DDBJ databases">
        <title>Trachymyrmex cornetzi WGS genome.</title>
        <authorList>
            <person name="Nygaard S."/>
            <person name="Hu H."/>
            <person name="Boomsma J."/>
            <person name="Zhang G."/>
        </authorList>
    </citation>
    <scope>NUCLEOTIDE SEQUENCE [LARGE SCALE GENOMIC DNA]</scope>
    <source>
        <strain evidence="1">Tcor2-1</strain>
        <tissue evidence="1">Whole body</tissue>
    </source>
</reference>
<evidence type="ECO:0000313" key="1">
    <source>
        <dbReference type="EMBL" id="KYN27143.1"/>
    </source>
</evidence>
<protein>
    <submittedName>
        <fullName evidence="1">Uncharacterized protein</fullName>
    </submittedName>
</protein>
<proteinExistence type="predicted"/>
<organism evidence="1 2">
    <name type="scientific">Trachymyrmex cornetzi</name>
    <dbReference type="NCBI Taxonomy" id="471704"/>
    <lineage>
        <taxon>Eukaryota</taxon>
        <taxon>Metazoa</taxon>
        <taxon>Ecdysozoa</taxon>
        <taxon>Arthropoda</taxon>
        <taxon>Hexapoda</taxon>
        <taxon>Insecta</taxon>
        <taxon>Pterygota</taxon>
        <taxon>Neoptera</taxon>
        <taxon>Endopterygota</taxon>
        <taxon>Hymenoptera</taxon>
        <taxon>Apocrita</taxon>
        <taxon>Aculeata</taxon>
        <taxon>Formicoidea</taxon>
        <taxon>Formicidae</taxon>
        <taxon>Myrmicinae</taxon>
        <taxon>Trachymyrmex</taxon>
    </lineage>
</organism>
<dbReference type="AlphaFoldDB" id="A0A195EFX5"/>
<gene>
    <name evidence="1" type="ORF">ALC57_03486</name>
</gene>
<evidence type="ECO:0000313" key="2">
    <source>
        <dbReference type="Proteomes" id="UP000078492"/>
    </source>
</evidence>
<sequence length="244" mass="26604">MALSRNDWRYTRKAPCQSYRWRIGSIATPQFRYKYKIYLIIIIICTHHTCSQCPPSAAKCSIVLPSSLVSLTNFATSFVLTRVLLDITQLSVTSFLFCSSSHSLILANKVSITDDNRSLSPRLQAVHNLILASDSTSFGRFGLFLGFALSMCGREFRCCFSGVDCAGVLTLSCGLLILPALELYSVATSPSGNGSGLILKSFLSKGGFLPPKSTVRLCGPTARYKIAAELLMCIDHDSNISCTC</sequence>
<accession>A0A195EFX5</accession>
<dbReference type="EMBL" id="KQ978957">
    <property type="protein sequence ID" value="KYN27143.1"/>
    <property type="molecule type" value="Genomic_DNA"/>
</dbReference>
<name>A0A195EFX5_9HYME</name>
<dbReference type="Proteomes" id="UP000078492">
    <property type="component" value="Unassembled WGS sequence"/>
</dbReference>
<keyword evidence="2" id="KW-1185">Reference proteome</keyword>